<organism evidence="2 3">
    <name type="scientific">Cardiocondyla obscurior</name>
    <dbReference type="NCBI Taxonomy" id="286306"/>
    <lineage>
        <taxon>Eukaryota</taxon>
        <taxon>Metazoa</taxon>
        <taxon>Ecdysozoa</taxon>
        <taxon>Arthropoda</taxon>
        <taxon>Hexapoda</taxon>
        <taxon>Insecta</taxon>
        <taxon>Pterygota</taxon>
        <taxon>Neoptera</taxon>
        <taxon>Endopterygota</taxon>
        <taxon>Hymenoptera</taxon>
        <taxon>Apocrita</taxon>
        <taxon>Aculeata</taxon>
        <taxon>Formicoidea</taxon>
        <taxon>Formicidae</taxon>
        <taxon>Myrmicinae</taxon>
        <taxon>Cardiocondyla</taxon>
    </lineage>
</organism>
<reference evidence="2 3" key="1">
    <citation type="submission" date="2023-03" db="EMBL/GenBank/DDBJ databases">
        <title>High recombination rates correlate with genetic variation in Cardiocondyla obscurior ants.</title>
        <authorList>
            <person name="Errbii M."/>
        </authorList>
    </citation>
    <scope>NUCLEOTIDE SEQUENCE [LARGE SCALE GENOMIC DNA]</scope>
    <source>
        <strain evidence="2">Alpha-2009</strain>
        <tissue evidence="2">Whole body</tissue>
    </source>
</reference>
<proteinExistence type="predicted"/>
<dbReference type="Proteomes" id="UP001430953">
    <property type="component" value="Unassembled WGS sequence"/>
</dbReference>
<feature type="compositionally biased region" description="Basic residues" evidence="1">
    <location>
        <begin position="1"/>
        <end position="14"/>
    </location>
</feature>
<feature type="region of interest" description="Disordered" evidence="1">
    <location>
        <begin position="60"/>
        <end position="80"/>
    </location>
</feature>
<dbReference type="AlphaFoldDB" id="A0AAW2E828"/>
<accession>A0AAW2E828</accession>
<evidence type="ECO:0000313" key="2">
    <source>
        <dbReference type="EMBL" id="KAL0099160.1"/>
    </source>
</evidence>
<feature type="compositionally biased region" description="Basic and acidic residues" evidence="1">
    <location>
        <begin position="64"/>
        <end position="80"/>
    </location>
</feature>
<dbReference type="EMBL" id="JADYXP020000028">
    <property type="protein sequence ID" value="KAL0099160.1"/>
    <property type="molecule type" value="Genomic_DNA"/>
</dbReference>
<gene>
    <name evidence="2" type="ORF">PUN28_020024</name>
</gene>
<protein>
    <submittedName>
        <fullName evidence="2">Uncharacterized protein</fullName>
    </submittedName>
</protein>
<comment type="caution">
    <text evidence="2">The sequence shown here is derived from an EMBL/GenBank/DDBJ whole genome shotgun (WGS) entry which is preliminary data.</text>
</comment>
<sequence>MHVTKLKTTARGHQTRREPEPSYMSHSVHGCTYEDSPSPTSCPGTRSRNHCTVTLIIDSPLRAEYARSHASREQQSRRKG</sequence>
<feature type="region of interest" description="Disordered" evidence="1">
    <location>
        <begin position="1"/>
        <end position="47"/>
    </location>
</feature>
<feature type="compositionally biased region" description="Polar residues" evidence="1">
    <location>
        <begin position="35"/>
        <end position="47"/>
    </location>
</feature>
<keyword evidence="3" id="KW-1185">Reference proteome</keyword>
<evidence type="ECO:0000256" key="1">
    <source>
        <dbReference type="SAM" id="MobiDB-lite"/>
    </source>
</evidence>
<evidence type="ECO:0000313" key="3">
    <source>
        <dbReference type="Proteomes" id="UP001430953"/>
    </source>
</evidence>
<name>A0AAW2E828_9HYME</name>